<dbReference type="FunFam" id="3.80.10.10:FF:000320">
    <property type="entry name" value="Protein phosphatase 1 regulatory subunit pprA"/>
    <property type="match status" value="1"/>
</dbReference>
<dbReference type="GO" id="GO:0005737">
    <property type="term" value="C:cytoplasm"/>
    <property type="evidence" value="ECO:0007669"/>
    <property type="project" value="TreeGrafter"/>
</dbReference>
<reference evidence="5" key="1">
    <citation type="journal article" date="2020" name="Nat. Commun.">
        <title>Genome sequence of the cluster root forming white lupin.</title>
        <authorList>
            <person name="Hufnagel B."/>
            <person name="Marques A."/>
            <person name="Soriano A."/>
            <person name="Marques L."/>
            <person name="Divol F."/>
            <person name="Doumas P."/>
            <person name="Sallet E."/>
            <person name="Mancinotti D."/>
            <person name="Carrere S."/>
            <person name="Marande W."/>
            <person name="Arribat S."/>
            <person name="Keller J."/>
            <person name="Huneau C."/>
            <person name="Blein T."/>
            <person name="Aime D."/>
            <person name="Laguerre M."/>
            <person name="Taylor J."/>
            <person name="Schubert V."/>
            <person name="Nelson M."/>
            <person name="Geu-Flores F."/>
            <person name="Crespi M."/>
            <person name="Gallardo-Guerrero K."/>
            <person name="Delaux P.-M."/>
            <person name="Salse J."/>
            <person name="Berges H."/>
            <person name="Guyot R."/>
            <person name="Gouzy J."/>
            <person name="Peret B."/>
        </authorList>
    </citation>
    <scope>NUCLEOTIDE SEQUENCE [LARGE SCALE GENOMIC DNA]</scope>
    <source>
        <strain evidence="5">cv. Amiga</strain>
    </source>
</reference>
<dbReference type="EMBL" id="WOCE01000003">
    <property type="protein sequence ID" value="KAE9616833.1"/>
    <property type="molecule type" value="Genomic_DNA"/>
</dbReference>
<protein>
    <submittedName>
        <fullName evidence="4">Putative leucine-rich repeat domain, L domain-containing protein</fullName>
    </submittedName>
</protein>
<dbReference type="InterPro" id="IPR001611">
    <property type="entry name" value="Leu-rich_rpt"/>
</dbReference>
<keyword evidence="1" id="KW-0433">Leucine-rich repeat</keyword>
<dbReference type="AlphaFoldDB" id="A0A6A5PHM3"/>
<evidence type="ECO:0000256" key="2">
    <source>
        <dbReference type="ARBA" id="ARBA00022737"/>
    </source>
</evidence>
<comment type="caution">
    <text evidence="4">The sequence shown here is derived from an EMBL/GenBank/DDBJ whole genome shotgun (WGS) entry which is preliminary data.</text>
</comment>
<evidence type="ECO:0000313" key="5">
    <source>
        <dbReference type="Proteomes" id="UP000447434"/>
    </source>
</evidence>
<organism evidence="4 5">
    <name type="scientific">Lupinus albus</name>
    <name type="common">White lupine</name>
    <name type="synonym">Lupinus termis</name>
    <dbReference type="NCBI Taxonomy" id="3870"/>
    <lineage>
        <taxon>Eukaryota</taxon>
        <taxon>Viridiplantae</taxon>
        <taxon>Streptophyta</taxon>
        <taxon>Embryophyta</taxon>
        <taxon>Tracheophyta</taxon>
        <taxon>Spermatophyta</taxon>
        <taxon>Magnoliopsida</taxon>
        <taxon>eudicotyledons</taxon>
        <taxon>Gunneridae</taxon>
        <taxon>Pentapetalae</taxon>
        <taxon>rosids</taxon>
        <taxon>fabids</taxon>
        <taxon>Fabales</taxon>
        <taxon>Fabaceae</taxon>
        <taxon>Papilionoideae</taxon>
        <taxon>50 kb inversion clade</taxon>
        <taxon>genistoids sensu lato</taxon>
        <taxon>core genistoids</taxon>
        <taxon>Genisteae</taxon>
        <taxon>Lupinus</taxon>
    </lineage>
</organism>
<dbReference type="SMART" id="SM00369">
    <property type="entry name" value="LRR_TYP"/>
    <property type="match status" value="3"/>
</dbReference>
<dbReference type="SUPFAM" id="SSF52075">
    <property type="entry name" value="Outer arm dynein light chain 1"/>
    <property type="match status" value="1"/>
</dbReference>
<feature type="compositionally biased region" description="Basic and acidic residues" evidence="3">
    <location>
        <begin position="151"/>
        <end position="162"/>
    </location>
</feature>
<feature type="compositionally biased region" description="Basic and acidic residues" evidence="3">
    <location>
        <begin position="610"/>
        <end position="620"/>
    </location>
</feature>
<feature type="compositionally biased region" description="Polar residues" evidence="3">
    <location>
        <begin position="672"/>
        <end position="690"/>
    </location>
</feature>
<keyword evidence="5" id="KW-1185">Reference proteome</keyword>
<keyword evidence="2" id="KW-0677">Repeat</keyword>
<feature type="region of interest" description="Disordered" evidence="3">
    <location>
        <begin position="135"/>
        <end position="166"/>
    </location>
</feature>
<feature type="region of interest" description="Disordered" evidence="3">
    <location>
        <begin position="610"/>
        <end position="690"/>
    </location>
</feature>
<evidence type="ECO:0000256" key="1">
    <source>
        <dbReference type="ARBA" id="ARBA00022614"/>
    </source>
</evidence>
<evidence type="ECO:0000313" key="4">
    <source>
        <dbReference type="EMBL" id="KAE9616833.1"/>
    </source>
</evidence>
<dbReference type="Proteomes" id="UP000447434">
    <property type="component" value="Chromosome 3"/>
</dbReference>
<dbReference type="InterPro" id="IPR032675">
    <property type="entry name" value="LRR_dom_sf"/>
</dbReference>
<gene>
    <name evidence="4" type="ORF">Lalb_Chr03g0029011</name>
</gene>
<dbReference type="PANTHER" id="PTHR15454">
    <property type="entry name" value="NISCHARIN RELATED"/>
    <property type="match status" value="1"/>
</dbReference>
<evidence type="ECO:0000256" key="3">
    <source>
        <dbReference type="SAM" id="MobiDB-lite"/>
    </source>
</evidence>
<dbReference type="Pfam" id="PF13855">
    <property type="entry name" value="LRR_8"/>
    <property type="match status" value="1"/>
</dbReference>
<proteinExistence type="predicted"/>
<dbReference type="Gene3D" id="3.80.10.10">
    <property type="entry name" value="Ribonuclease Inhibitor"/>
    <property type="match status" value="2"/>
</dbReference>
<dbReference type="PANTHER" id="PTHR15454:SF7">
    <property type="entry name" value="OS07G0106100 PROTEIN"/>
    <property type="match status" value="1"/>
</dbReference>
<feature type="compositionally biased region" description="Polar residues" evidence="3">
    <location>
        <begin position="644"/>
        <end position="659"/>
    </location>
</feature>
<dbReference type="OrthoDB" id="1904536at2759"/>
<dbReference type="PROSITE" id="PS51450">
    <property type="entry name" value="LRR"/>
    <property type="match status" value="3"/>
</dbReference>
<name>A0A6A5PHM3_LUPAL</name>
<accession>A0A6A5PHM3</accession>
<feature type="compositionally biased region" description="Polar residues" evidence="3">
    <location>
        <begin position="135"/>
        <end position="148"/>
    </location>
</feature>
<sequence>MFRFSCFQAQLQNNKEKKIFQSSSEAMAKAMQDDLPKKVSNCSSSITRSSNLRPLKAQVHKQMNINGNHISNQDSVEHIYRSEDLDSKFSFESHVEVHQTRLLKKSHSLASGLHQKGSLYTDHINEYDADQDFSFNGSKSQNESSVSVCGQDHDIIPTDQCKKNPNPEVQVSSALAIDGSISPIGDPTSSLEISDTPLSAEFAGDSAEQTSGPSTPSLMESRSLPDFLDPALYSGAYAFKHPPSISRSSNDLHALGKRLKEVFINESDCQIRGDQERENDIGNIKESSHMDSYLNDGGDSYLISGSAKDRVMPTIDEMRDIETLRRVSSSDCFGEYPNKDFKIKRIEDWVISLEHCGPPPEIINELPESVDPVIDGNTKNGVTAAEVDHKVTPGLEAAEKYISYLSADATTANLANNGLVVIPSLSAFVNLKVLNLAGNAIVRITAGSLPRGLHVLNLSKNNICTIEGLRELTRLRALDLSYNRIVRIGHGLASCSSLKELHLAGNKISEVEGLHRLLKLSILDLRFNKFSTAKCLGQLAANYNSLQAISLEGNPAQKNVGDEQLKKYLQSLLPRLVYYNRQPIKASTWKDDADRSVLLGKSSYQFDRSRSLNLRSDRKTTTRKGSRPSTSSRSQRLEPPKLSNGRQIQLPPSTGTRGSTESRNHFDVPSKGSRSTSKLSNSSEGTFRSL</sequence>
<dbReference type="InterPro" id="IPR003591">
    <property type="entry name" value="Leu-rich_rpt_typical-subtyp"/>
</dbReference>